<accession>A0A8J8K7C7</accession>
<dbReference type="SMART" id="SM01234">
    <property type="entry name" value="Haemolytic"/>
    <property type="match status" value="1"/>
</dbReference>
<organism evidence="2 3">
    <name type="scientific">Frigoriflavimonas asaccharolytica</name>
    <dbReference type="NCBI Taxonomy" id="2735899"/>
    <lineage>
        <taxon>Bacteria</taxon>
        <taxon>Pseudomonadati</taxon>
        <taxon>Bacteroidota</taxon>
        <taxon>Flavobacteriia</taxon>
        <taxon>Flavobacteriales</taxon>
        <taxon>Weeksellaceae</taxon>
        <taxon>Frigoriflavimonas</taxon>
    </lineage>
</organism>
<protein>
    <recommendedName>
        <fullName evidence="1">Putative membrane protein insertion efficiency factor</fullName>
    </recommendedName>
</protein>
<dbReference type="NCBIfam" id="TIGR00278">
    <property type="entry name" value="membrane protein insertion efficiency factor YidD"/>
    <property type="match status" value="1"/>
</dbReference>
<dbReference type="AlphaFoldDB" id="A0A8J8K7C7"/>
<evidence type="ECO:0000256" key="1">
    <source>
        <dbReference type="HAMAP-Rule" id="MF_00386"/>
    </source>
</evidence>
<comment type="caution">
    <text evidence="2">The sequence shown here is derived from an EMBL/GenBank/DDBJ whole genome shotgun (WGS) entry which is preliminary data.</text>
</comment>
<dbReference type="PANTHER" id="PTHR33383">
    <property type="entry name" value="MEMBRANE PROTEIN INSERTION EFFICIENCY FACTOR-RELATED"/>
    <property type="match status" value="1"/>
</dbReference>
<evidence type="ECO:0000313" key="3">
    <source>
        <dbReference type="Proteomes" id="UP000610746"/>
    </source>
</evidence>
<dbReference type="PANTHER" id="PTHR33383:SF1">
    <property type="entry name" value="MEMBRANE PROTEIN INSERTION EFFICIENCY FACTOR-RELATED"/>
    <property type="match status" value="1"/>
</dbReference>
<comment type="subcellular location">
    <subcellularLocation>
        <location evidence="1">Cell membrane</location>
        <topology evidence="1">Peripheral membrane protein</topology>
        <orientation evidence="1">Cytoplasmic side</orientation>
    </subcellularLocation>
</comment>
<reference evidence="2" key="1">
    <citation type="submission" date="2020-05" db="EMBL/GenBank/DDBJ databases">
        <title>Genomic Encyclopedia of Type Strains, Phase IV (KMG-V): Genome sequencing to study the core and pangenomes of soil and plant-associated prokaryotes.</title>
        <authorList>
            <person name="Whitman W."/>
        </authorList>
    </citation>
    <scope>NUCLEOTIDE SEQUENCE</scope>
    <source>
        <strain evidence="2">16F</strain>
    </source>
</reference>
<dbReference type="HAMAP" id="MF_00386">
    <property type="entry name" value="UPF0161_YidD"/>
    <property type="match status" value="1"/>
</dbReference>
<gene>
    <name evidence="2" type="ORF">HNQ03_000915</name>
</gene>
<dbReference type="Proteomes" id="UP000610746">
    <property type="component" value="Unassembled WGS sequence"/>
</dbReference>
<keyword evidence="3" id="KW-1185">Reference proteome</keyword>
<keyword evidence="1" id="KW-0472">Membrane</keyword>
<name>A0A8J8K7C7_9FLAO</name>
<dbReference type="InterPro" id="IPR002696">
    <property type="entry name" value="Membr_insert_effic_factor_YidD"/>
</dbReference>
<keyword evidence="1" id="KW-1003">Cell membrane</keyword>
<dbReference type="Pfam" id="PF01809">
    <property type="entry name" value="YidD"/>
    <property type="match status" value="1"/>
</dbReference>
<comment type="function">
    <text evidence="1">Could be involved in insertion of integral membrane proteins into the membrane.</text>
</comment>
<dbReference type="EMBL" id="JABSNO010000005">
    <property type="protein sequence ID" value="NRS91848.1"/>
    <property type="molecule type" value="Genomic_DNA"/>
</dbReference>
<dbReference type="GO" id="GO:0005886">
    <property type="term" value="C:plasma membrane"/>
    <property type="evidence" value="ECO:0007669"/>
    <property type="project" value="UniProtKB-SubCell"/>
</dbReference>
<dbReference type="RefSeq" id="WP_173778469.1">
    <property type="nucleotide sequence ID" value="NZ_JABSNO010000005.1"/>
</dbReference>
<proteinExistence type="inferred from homology"/>
<evidence type="ECO:0000313" key="2">
    <source>
        <dbReference type="EMBL" id="NRS91848.1"/>
    </source>
</evidence>
<sequence length="80" mass="9458">MNRSINKIITFPLVIFIKFYQYAISPWLPKNCRYQPTCSQYMVESLQIHGIFKGLWLGLKRISRCHPWGKEGYDPVPPKD</sequence>
<comment type="similarity">
    <text evidence="1">Belongs to the UPF0161 family.</text>
</comment>